<proteinExistence type="predicted"/>
<sequence length="502" mass="52549">MPEDWRPVAVTLGELRLAAGSEPARRLPTCCVVAAAAPDSDGANAGADSSAAFRPPSTVKAVSPSLTFRSTRGTVPASPLHAGGRYRTNRQRTQTLHRPLAGARQLRFRTAKPEPAAAPARAPLDSATEPCPRTPPAAAAAAAGCCCCLLPSDVSLADELGQILDGRARVQMLKQSVSTCRSCSSARQLRLTTASLTRSESHTAAPLTGLPHEWYRSHSKWRAANASRSRGRASAAYAHERALQTRYGATIASTVAKPASRASASHPLITERTTSRIIAAADSTCSDATACALTAVGVLRASGRDLVDPEGSPRDDAATTNRVSDSQRTISNDVAPVVAKRTASSLQEWAGRGCSARRVVPATPPPMTTAMKMSSGMRTAGTTSARSASADRTTGAAKGTPAASPDDRTTDAAQPPPPRRQFRCDETTLHNSCKRRCCPVTARTTCHALTSRGCCRCCTRTLVTTCSAAPPALSDTSGEGVNAKTTWLPGVPADGHWRQQKA</sequence>
<feature type="compositionally biased region" description="Polar residues" evidence="1">
    <location>
        <begin position="318"/>
        <end position="331"/>
    </location>
</feature>
<evidence type="ECO:0000313" key="3">
    <source>
        <dbReference type="Proteomes" id="UP000798662"/>
    </source>
</evidence>
<feature type="compositionally biased region" description="Basic and acidic residues" evidence="1">
    <location>
        <begin position="304"/>
        <end position="317"/>
    </location>
</feature>
<evidence type="ECO:0000313" key="2">
    <source>
        <dbReference type="EMBL" id="KAK1857362.1"/>
    </source>
</evidence>
<gene>
    <name evidence="2" type="ORF">I4F81_012921</name>
</gene>
<organism evidence="2 3">
    <name type="scientific">Pyropia yezoensis</name>
    <name type="common">Susabi-nori</name>
    <name type="synonym">Porphyra yezoensis</name>
    <dbReference type="NCBI Taxonomy" id="2788"/>
    <lineage>
        <taxon>Eukaryota</taxon>
        <taxon>Rhodophyta</taxon>
        <taxon>Bangiophyceae</taxon>
        <taxon>Bangiales</taxon>
        <taxon>Bangiaceae</taxon>
        <taxon>Pyropia</taxon>
    </lineage>
</organism>
<protein>
    <submittedName>
        <fullName evidence="2">Uncharacterized protein</fullName>
    </submittedName>
</protein>
<feature type="compositionally biased region" description="Low complexity" evidence="1">
    <location>
        <begin position="378"/>
        <end position="397"/>
    </location>
</feature>
<keyword evidence="3" id="KW-1185">Reference proteome</keyword>
<comment type="caution">
    <text evidence="2">The sequence shown here is derived from an EMBL/GenBank/DDBJ whole genome shotgun (WGS) entry which is preliminary data.</text>
</comment>
<feature type="region of interest" description="Disordered" evidence="1">
    <location>
        <begin position="357"/>
        <end position="421"/>
    </location>
</feature>
<name>A0ABQ9T9T2_PYRYE</name>
<evidence type="ECO:0000256" key="1">
    <source>
        <dbReference type="SAM" id="MobiDB-lite"/>
    </source>
</evidence>
<dbReference type="Proteomes" id="UP000798662">
    <property type="component" value="Unassembled WGS sequence"/>
</dbReference>
<accession>A0ABQ9T9T2</accession>
<feature type="region of interest" description="Disordered" evidence="1">
    <location>
        <begin position="304"/>
        <end position="331"/>
    </location>
</feature>
<reference evidence="2" key="1">
    <citation type="submission" date="2019-11" db="EMBL/GenBank/DDBJ databases">
        <title>Nori genome reveals adaptations in red seaweeds to the harsh intertidal environment.</title>
        <authorList>
            <person name="Wang D."/>
            <person name="Mao Y."/>
        </authorList>
    </citation>
    <scope>NUCLEOTIDE SEQUENCE [LARGE SCALE GENOMIC DNA]</scope>
    <source>
        <tissue evidence="2">Gametophyte</tissue>
    </source>
</reference>
<dbReference type="EMBL" id="WMLA01000005">
    <property type="protein sequence ID" value="KAK1857362.1"/>
    <property type="molecule type" value="Genomic_DNA"/>
</dbReference>